<comment type="caution">
    <text evidence="4">The sequence shown here is derived from an EMBL/GenBank/DDBJ whole genome shotgun (WGS) entry which is preliminary data.</text>
</comment>
<evidence type="ECO:0000313" key="5">
    <source>
        <dbReference type="Proteomes" id="UP000614601"/>
    </source>
</evidence>
<proteinExistence type="predicted"/>
<dbReference type="OrthoDB" id="5858155at2759"/>
<accession>A0A811KLV5</accession>
<dbReference type="GO" id="GO:0005929">
    <property type="term" value="C:cilium"/>
    <property type="evidence" value="ECO:0007669"/>
    <property type="project" value="TreeGrafter"/>
</dbReference>
<dbReference type="InterPro" id="IPR052607">
    <property type="entry name" value="CEP104-like"/>
</dbReference>
<keyword evidence="5" id="KW-1185">Reference proteome</keyword>
<evidence type="ECO:0000256" key="1">
    <source>
        <dbReference type="SAM" id="Coils"/>
    </source>
</evidence>
<dbReference type="EMBL" id="CAJFDH010000003">
    <property type="protein sequence ID" value="CAD5215854.1"/>
    <property type="molecule type" value="Genomic_DNA"/>
</dbReference>
<dbReference type="Proteomes" id="UP000614601">
    <property type="component" value="Unassembled WGS sequence"/>
</dbReference>
<keyword evidence="1" id="KW-0175">Coiled coil</keyword>
<evidence type="ECO:0000313" key="4">
    <source>
        <dbReference type="EMBL" id="CAD5215854.1"/>
    </source>
</evidence>
<protein>
    <recommendedName>
        <fullName evidence="3">Centrosomal protein CEP104 Zn finger domain-containing protein</fullName>
    </recommendedName>
</protein>
<feature type="region of interest" description="Disordered" evidence="2">
    <location>
        <begin position="157"/>
        <end position="203"/>
    </location>
</feature>
<evidence type="ECO:0000256" key="2">
    <source>
        <dbReference type="SAM" id="MobiDB-lite"/>
    </source>
</evidence>
<feature type="compositionally biased region" description="Basic and acidic residues" evidence="2">
    <location>
        <begin position="477"/>
        <end position="493"/>
    </location>
</feature>
<name>A0A811KLV5_9BILA</name>
<dbReference type="EMBL" id="CAJFCW020000003">
    <property type="protein sequence ID" value="CAG9104904.1"/>
    <property type="molecule type" value="Genomic_DNA"/>
</dbReference>
<sequence>MSRRRATSSYSLPPISRNGLSASFRYNDQNPLTSIRALQSDLNRVERRSNDVNKSQLASEAKLILERAEREINKIQKRRTEALLQGDTINSDRLSRLMQRIYADAVRSARVERVLDEPSRRLQSYDRYDSRLPAATDRFRRRPRVVTPPPDYYREYVNDRTAPPSSYTNFRSPWRLSSPPENREERGFRRARNKSRRRARTTERLQYTSNSEAEIKNIRRNKRLKDVKLPKTADVIKEIPVTGQSQLYPVPDPGETNLCPQCYERNDAFATEANLKQHWLYQCPVLTECDFCDQVLHVAELNNHHINLCQFVNKTMLPCPLCGLAQYGGESNHPRCPKAHPEPGAAWCPLCSKNVESFTSPESWRNHLIGNCLNNPRIRSRWNGKTAPTQGAALLTGLNLDPSSNIPAVPINPAPVPTTLATVPGTVPVNGPSFPPLSTNPGQFGALTTLNATQGLTQNQQETSPVNGQNLRSAYRRLQEERKQDYEKQQEREAAEEEVKEEEDH</sequence>
<dbReference type="AlphaFoldDB" id="A0A811KLV5"/>
<gene>
    <name evidence="4" type="ORF">BOKJ2_LOCUS6301</name>
</gene>
<dbReference type="PANTHER" id="PTHR13371">
    <property type="entry name" value="GLYCINE-, GLUTAMATE-, THIENYLCYCLOHEXYLPIPERIDINE-BINDING PROTEIN"/>
    <property type="match status" value="1"/>
</dbReference>
<feature type="region of interest" description="Disordered" evidence="2">
    <location>
        <begin position="458"/>
        <end position="505"/>
    </location>
</feature>
<feature type="coiled-coil region" evidence="1">
    <location>
        <begin position="35"/>
        <end position="85"/>
    </location>
</feature>
<feature type="compositionally biased region" description="Polar residues" evidence="2">
    <location>
        <begin position="458"/>
        <end position="472"/>
    </location>
</feature>
<dbReference type="Pfam" id="PF21039">
    <property type="entry name" value="CEP104_ZnF"/>
    <property type="match status" value="1"/>
</dbReference>
<feature type="compositionally biased region" description="Acidic residues" evidence="2">
    <location>
        <begin position="494"/>
        <end position="505"/>
    </location>
</feature>
<feature type="domain" description="Centrosomal protein CEP104 Zn finger" evidence="3">
    <location>
        <begin position="259"/>
        <end position="369"/>
    </location>
</feature>
<organism evidence="4 5">
    <name type="scientific">Bursaphelenchus okinawaensis</name>
    <dbReference type="NCBI Taxonomy" id="465554"/>
    <lineage>
        <taxon>Eukaryota</taxon>
        <taxon>Metazoa</taxon>
        <taxon>Ecdysozoa</taxon>
        <taxon>Nematoda</taxon>
        <taxon>Chromadorea</taxon>
        <taxon>Rhabditida</taxon>
        <taxon>Tylenchina</taxon>
        <taxon>Tylenchomorpha</taxon>
        <taxon>Aphelenchoidea</taxon>
        <taxon>Aphelenchoididae</taxon>
        <taxon>Bursaphelenchus</taxon>
    </lineage>
</organism>
<dbReference type="PANTHER" id="PTHR13371:SF0">
    <property type="entry name" value="CENTROSOMAL PROTEIN OF 104 KDA"/>
    <property type="match status" value="1"/>
</dbReference>
<dbReference type="InterPro" id="IPR048738">
    <property type="entry name" value="CEP104_Znf"/>
</dbReference>
<reference evidence="4" key="1">
    <citation type="submission" date="2020-09" db="EMBL/GenBank/DDBJ databases">
        <authorList>
            <person name="Kikuchi T."/>
        </authorList>
    </citation>
    <scope>NUCLEOTIDE SEQUENCE</scope>
    <source>
        <strain evidence="4">SH1</strain>
    </source>
</reference>
<evidence type="ECO:0000259" key="3">
    <source>
        <dbReference type="Pfam" id="PF21039"/>
    </source>
</evidence>
<dbReference type="Proteomes" id="UP000783686">
    <property type="component" value="Unassembled WGS sequence"/>
</dbReference>
<feature type="compositionally biased region" description="Basic residues" evidence="2">
    <location>
        <begin position="189"/>
        <end position="199"/>
    </location>
</feature>